<comment type="subcellular location">
    <subcellularLocation>
        <location evidence="1">Cell outer membrane</location>
    </subcellularLocation>
</comment>
<feature type="domain" description="Outer membrane protein beta-barrel" evidence="7">
    <location>
        <begin position="43"/>
        <end position="303"/>
    </location>
</feature>
<keyword evidence="2 6" id="KW-0732">Signal</keyword>
<proteinExistence type="inferred from homology"/>
<dbReference type="OrthoDB" id="8001404at2"/>
<dbReference type="SUPFAM" id="SSF56925">
    <property type="entry name" value="OMPA-like"/>
    <property type="match status" value="1"/>
</dbReference>
<evidence type="ECO:0000256" key="2">
    <source>
        <dbReference type="ARBA" id="ARBA00022729"/>
    </source>
</evidence>
<dbReference type="Proteomes" id="UP000245926">
    <property type="component" value="Chromosome"/>
</dbReference>
<dbReference type="InterPro" id="IPR011250">
    <property type="entry name" value="OMP/PagP_B-barrel"/>
</dbReference>
<evidence type="ECO:0000259" key="7">
    <source>
        <dbReference type="Pfam" id="PF13505"/>
    </source>
</evidence>
<protein>
    <submittedName>
        <fullName evidence="8">Porin</fullName>
    </submittedName>
</protein>
<comment type="similarity">
    <text evidence="5">Belongs to the Omp25/RopB family.</text>
</comment>
<feature type="chain" id="PRO_5016008949" evidence="6">
    <location>
        <begin position="23"/>
        <end position="313"/>
    </location>
</feature>
<keyword evidence="4" id="KW-0998">Cell outer membrane</keyword>
<accession>A0A2U8W292</accession>
<dbReference type="PANTHER" id="PTHR34001:SF3">
    <property type="entry name" value="BLL7405 PROTEIN"/>
    <property type="match status" value="1"/>
</dbReference>
<reference evidence="9" key="1">
    <citation type="submission" date="2018-05" db="EMBL/GenBank/DDBJ databases">
        <title>Complete Genome Sequence of Methylobacterium sp. 17SD2-17.</title>
        <authorList>
            <person name="Srinivasan S."/>
        </authorList>
    </citation>
    <scope>NUCLEOTIDE SEQUENCE [LARGE SCALE GENOMIC DNA]</scope>
    <source>
        <strain evidence="9">17SD2-17</strain>
    </source>
</reference>
<dbReference type="GO" id="GO:0009279">
    <property type="term" value="C:cell outer membrane"/>
    <property type="evidence" value="ECO:0007669"/>
    <property type="project" value="UniProtKB-SubCell"/>
</dbReference>
<dbReference type="RefSeq" id="WP_109887095.1">
    <property type="nucleotide sequence ID" value="NZ_CP029550.1"/>
</dbReference>
<evidence type="ECO:0000313" key="8">
    <source>
        <dbReference type="EMBL" id="AWN39482.1"/>
    </source>
</evidence>
<dbReference type="InterPro" id="IPR051692">
    <property type="entry name" value="OMP-like"/>
</dbReference>
<name>A0A2U8W292_9HYPH</name>
<sequence length="313" mass="33665">MRTVTIPVLVALGLFGLNAANAADLDYGVLRGPEYEPAVPLVDWSGLYFGAHAGYTSASHSYSSVFQPTLANYFRRRDIESEFSVSSLLTTGSQRVEGTSFGAFAGYNFQFDETVLGLEVDYTRFGKQSSSFNEIARAFSTSGGMREEVYLAGTSTTKIEDYGTIRGRAGYAIGNFMPFVTGGFAIGRANITDAVTVQNYGYNQGTYQANQQLTSGSPAYVTNHGYRSFNQAYPGIRSTPAGQGVQTIPDDPTALAVVAKTKTVGGITLGAGLEYALTQNLLLRAEYQYVLFNDFDGHKANLNTVRGGAAVKF</sequence>
<evidence type="ECO:0000256" key="3">
    <source>
        <dbReference type="ARBA" id="ARBA00023136"/>
    </source>
</evidence>
<evidence type="ECO:0000256" key="4">
    <source>
        <dbReference type="ARBA" id="ARBA00023237"/>
    </source>
</evidence>
<evidence type="ECO:0000313" key="9">
    <source>
        <dbReference type="Proteomes" id="UP000245926"/>
    </source>
</evidence>
<organism evidence="8 9">
    <name type="scientific">Methylobacterium durans</name>
    <dbReference type="NCBI Taxonomy" id="2202825"/>
    <lineage>
        <taxon>Bacteria</taxon>
        <taxon>Pseudomonadati</taxon>
        <taxon>Pseudomonadota</taxon>
        <taxon>Alphaproteobacteria</taxon>
        <taxon>Hyphomicrobiales</taxon>
        <taxon>Methylobacteriaceae</taxon>
        <taxon>Methylobacterium</taxon>
    </lineage>
</organism>
<dbReference type="AlphaFoldDB" id="A0A2U8W292"/>
<evidence type="ECO:0000256" key="5">
    <source>
        <dbReference type="ARBA" id="ARBA00038306"/>
    </source>
</evidence>
<keyword evidence="3" id="KW-0472">Membrane</keyword>
<dbReference type="KEGG" id="mets:DK389_01645"/>
<dbReference type="PANTHER" id="PTHR34001">
    <property type="entry name" value="BLL7405 PROTEIN"/>
    <property type="match status" value="1"/>
</dbReference>
<dbReference type="EMBL" id="CP029550">
    <property type="protein sequence ID" value="AWN39482.1"/>
    <property type="molecule type" value="Genomic_DNA"/>
</dbReference>
<gene>
    <name evidence="8" type="ORF">DK389_01645</name>
</gene>
<dbReference type="Gene3D" id="2.40.160.20">
    <property type="match status" value="1"/>
</dbReference>
<evidence type="ECO:0000256" key="6">
    <source>
        <dbReference type="SAM" id="SignalP"/>
    </source>
</evidence>
<dbReference type="InterPro" id="IPR027385">
    <property type="entry name" value="Beta-barrel_OMP"/>
</dbReference>
<keyword evidence="9" id="KW-1185">Reference proteome</keyword>
<dbReference type="Pfam" id="PF13505">
    <property type="entry name" value="OMP_b-brl"/>
    <property type="match status" value="1"/>
</dbReference>
<evidence type="ECO:0000256" key="1">
    <source>
        <dbReference type="ARBA" id="ARBA00004442"/>
    </source>
</evidence>
<feature type="signal peptide" evidence="6">
    <location>
        <begin position="1"/>
        <end position="22"/>
    </location>
</feature>